<comment type="subunit">
    <text evidence="1">Self-associates forming complexes of several hundred monomers.</text>
</comment>
<keyword evidence="9" id="KW-1185">Reference proteome</keyword>
<dbReference type="PANTHER" id="PTHR21411:SF0">
    <property type="entry name" value="REGULATORY PROTEIN ZESTE"/>
    <property type="match status" value="1"/>
</dbReference>
<comment type="caution">
    <text evidence="8">The sequence shown here is derived from an EMBL/GenBank/DDBJ whole genome shotgun (WGS) entry which is preliminary data.</text>
</comment>
<gene>
    <name evidence="8" type="ORF">GE061_020013</name>
</gene>
<keyword evidence="6" id="KW-0732">Signal</keyword>
<dbReference type="PANTHER" id="PTHR21411">
    <property type="entry name" value="APONTIC"/>
    <property type="match status" value="1"/>
</dbReference>
<organism evidence="8 9">
    <name type="scientific">Apolygus lucorum</name>
    <name type="common">Small green plant bug</name>
    <name type="synonym">Lygocoris lucorum</name>
    <dbReference type="NCBI Taxonomy" id="248454"/>
    <lineage>
        <taxon>Eukaryota</taxon>
        <taxon>Metazoa</taxon>
        <taxon>Ecdysozoa</taxon>
        <taxon>Arthropoda</taxon>
        <taxon>Hexapoda</taxon>
        <taxon>Insecta</taxon>
        <taxon>Pterygota</taxon>
        <taxon>Neoptera</taxon>
        <taxon>Paraneoptera</taxon>
        <taxon>Hemiptera</taxon>
        <taxon>Heteroptera</taxon>
        <taxon>Panheteroptera</taxon>
        <taxon>Cimicomorpha</taxon>
        <taxon>Miridae</taxon>
        <taxon>Mirini</taxon>
        <taxon>Apolygus</taxon>
    </lineage>
</organism>
<feature type="signal peptide" evidence="6">
    <location>
        <begin position="1"/>
        <end position="16"/>
    </location>
</feature>
<proteinExistence type="predicted"/>
<evidence type="ECO:0000313" key="8">
    <source>
        <dbReference type="EMBL" id="KAF6205839.1"/>
    </source>
</evidence>
<keyword evidence="4" id="KW-0804">Transcription</keyword>
<sequence length="238" mass="27577">MRTVLSTICLIPTVYVLFCEMDKKRIAFSESEKVRLRELVMERRDVVENRKSDVNSLMEKKRAWDVITADFNSSGQFPNRSVVQLKRLWENVKARRKAQLSAEKRERFKTGGGPSAQIADEDAELDSLGVDVEIVDAIDSDTGRLAPRSVEVVGMDEVQENGACTNPEVISRIKRNEEFNQRAGEIHVLKMKEQQQKVELVNLQIKFAKREDFRARQLHMARMKLHMARMKRFNKLKK</sequence>
<dbReference type="AlphaFoldDB" id="A0A8S9XB94"/>
<dbReference type="InterPro" id="IPR028002">
    <property type="entry name" value="Myb_DNA-bind_5"/>
</dbReference>
<comment type="function">
    <text evidence="5">Involved in transvection phenomena (= synapsis-dependent gene expression), where the synaptic pairing of chromosomes carrying genes with which zeste interacts influences the expression of these genes. Zeste binds to DNA and stimulates transcription from a nearby promoter.</text>
</comment>
<dbReference type="Pfam" id="PF13873">
    <property type="entry name" value="Myb_DNA-bind_5"/>
    <property type="match status" value="1"/>
</dbReference>
<protein>
    <recommendedName>
        <fullName evidence="2">Regulatory protein zeste</fullName>
    </recommendedName>
</protein>
<feature type="domain" description="Myb/SANT-like DNA-binding" evidence="7">
    <location>
        <begin position="28"/>
        <end position="100"/>
    </location>
</feature>
<name>A0A8S9XB94_APOLU</name>
<evidence type="ECO:0000256" key="6">
    <source>
        <dbReference type="SAM" id="SignalP"/>
    </source>
</evidence>
<evidence type="ECO:0000256" key="4">
    <source>
        <dbReference type="ARBA" id="ARBA00023163"/>
    </source>
</evidence>
<dbReference type="OrthoDB" id="6626591at2759"/>
<accession>A0A8S9XB94</accession>
<keyword evidence="3" id="KW-0805">Transcription regulation</keyword>
<feature type="chain" id="PRO_5035736768" description="Regulatory protein zeste" evidence="6">
    <location>
        <begin position="17"/>
        <end position="238"/>
    </location>
</feature>
<evidence type="ECO:0000313" key="9">
    <source>
        <dbReference type="Proteomes" id="UP000466442"/>
    </source>
</evidence>
<evidence type="ECO:0000256" key="3">
    <source>
        <dbReference type="ARBA" id="ARBA00023015"/>
    </source>
</evidence>
<dbReference type="EMBL" id="WIXP02000009">
    <property type="protein sequence ID" value="KAF6205839.1"/>
    <property type="molecule type" value="Genomic_DNA"/>
</dbReference>
<evidence type="ECO:0000256" key="2">
    <source>
        <dbReference type="ARBA" id="ARBA00016807"/>
    </source>
</evidence>
<evidence type="ECO:0000256" key="5">
    <source>
        <dbReference type="ARBA" id="ARBA00025466"/>
    </source>
</evidence>
<dbReference type="Proteomes" id="UP000466442">
    <property type="component" value="Linkage Group LG9"/>
</dbReference>
<evidence type="ECO:0000259" key="7">
    <source>
        <dbReference type="Pfam" id="PF13873"/>
    </source>
</evidence>
<reference evidence="8" key="1">
    <citation type="journal article" date="2021" name="Mol. Ecol. Resour.">
        <title>Apolygus lucorum genome provides insights into omnivorousness and mesophyll feeding.</title>
        <authorList>
            <person name="Liu Y."/>
            <person name="Liu H."/>
            <person name="Wang H."/>
            <person name="Huang T."/>
            <person name="Liu B."/>
            <person name="Yang B."/>
            <person name="Yin L."/>
            <person name="Li B."/>
            <person name="Zhang Y."/>
            <person name="Zhang S."/>
            <person name="Jiang F."/>
            <person name="Zhang X."/>
            <person name="Ren Y."/>
            <person name="Wang B."/>
            <person name="Wang S."/>
            <person name="Lu Y."/>
            <person name="Wu K."/>
            <person name="Fan W."/>
            <person name="Wang G."/>
        </authorList>
    </citation>
    <scope>NUCLEOTIDE SEQUENCE</scope>
    <source>
        <strain evidence="8">12Hb</strain>
    </source>
</reference>
<evidence type="ECO:0000256" key="1">
    <source>
        <dbReference type="ARBA" id="ARBA00011764"/>
    </source>
</evidence>